<feature type="domain" description="M23ase beta-sheet core" evidence="2">
    <location>
        <begin position="117"/>
        <end position="212"/>
    </location>
</feature>
<dbReference type="Proteomes" id="UP000218287">
    <property type="component" value="Plasmid Plasmid1 dna"/>
</dbReference>
<name>A0A1Z4GQX4_9CYAN</name>
<dbReference type="InterPro" id="IPR011055">
    <property type="entry name" value="Dup_hybrid_motif"/>
</dbReference>
<evidence type="ECO:0000256" key="1">
    <source>
        <dbReference type="ARBA" id="ARBA00022729"/>
    </source>
</evidence>
<dbReference type="EMBL" id="AP018175">
    <property type="protein sequence ID" value="BAY19912.1"/>
    <property type="molecule type" value="Genomic_DNA"/>
</dbReference>
<protein>
    <recommendedName>
        <fullName evidence="2">M23ase beta-sheet core domain-containing protein</fullName>
    </recommendedName>
</protein>
<accession>A0A1Z4GQX4</accession>
<dbReference type="AlphaFoldDB" id="A0A1Z4GQX4"/>
<dbReference type="PANTHER" id="PTHR21666:SF289">
    <property type="entry name" value="L-ALA--D-GLU ENDOPEPTIDASE"/>
    <property type="match status" value="1"/>
</dbReference>
<reference evidence="3 4" key="1">
    <citation type="submission" date="2017-06" db="EMBL/GenBank/DDBJ databases">
        <title>Genome sequencing of cyanobaciteial culture collection at National Institute for Environmental Studies (NIES).</title>
        <authorList>
            <person name="Hirose Y."/>
            <person name="Shimura Y."/>
            <person name="Fujisawa T."/>
            <person name="Nakamura Y."/>
            <person name="Kawachi M."/>
        </authorList>
    </citation>
    <scope>NUCLEOTIDE SEQUENCE [LARGE SCALE GENOMIC DNA]</scope>
    <source>
        <strain evidence="3 4">NIES-21</strain>
        <plasmid evidence="4">Plasmid1 dna</plasmid>
    </source>
</reference>
<dbReference type="Pfam" id="PF01551">
    <property type="entry name" value="Peptidase_M23"/>
    <property type="match status" value="1"/>
</dbReference>
<keyword evidence="3" id="KW-0614">Plasmid</keyword>
<sequence>MQKGVETMRIIFETDGKKEVSNSTVTSLDETADTNSSKSWRYAIATSVVIAAMVIPQVSGWIESQLLIKSLQNLILPRTVVSNKVLNNGRIAFPTAAGTPVTSEFGWRTHPITGDRKFHRGIDFGAAKGTPIYAVDAGRVVFAGDKDGYGKAVIIQHQGSLSTLYGHASQLYVQQGQQVVRGQMIAAVGSTGFSTGPHLHFEVHVNGVAQNPRPYLQEYLANR</sequence>
<dbReference type="FunFam" id="2.70.70.10:FF:000006">
    <property type="entry name" value="M23 family peptidase"/>
    <property type="match status" value="1"/>
</dbReference>
<keyword evidence="4" id="KW-1185">Reference proteome</keyword>
<dbReference type="InterPro" id="IPR050570">
    <property type="entry name" value="Cell_wall_metabolism_enzyme"/>
</dbReference>
<proteinExistence type="predicted"/>
<dbReference type="SUPFAM" id="SSF51261">
    <property type="entry name" value="Duplicated hybrid motif"/>
    <property type="match status" value="1"/>
</dbReference>
<dbReference type="PANTHER" id="PTHR21666">
    <property type="entry name" value="PEPTIDASE-RELATED"/>
    <property type="match status" value="1"/>
</dbReference>
<geneLocation type="plasmid" evidence="4">
    <name>Plasmid1 dna</name>
</geneLocation>
<evidence type="ECO:0000313" key="4">
    <source>
        <dbReference type="Proteomes" id="UP000218287"/>
    </source>
</evidence>
<gene>
    <name evidence="3" type="ORF">NIES21_57820</name>
</gene>
<dbReference type="GO" id="GO:0004222">
    <property type="term" value="F:metalloendopeptidase activity"/>
    <property type="evidence" value="ECO:0007669"/>
    <property type="project" value="TreeGrafter"/>
</dbReference>
<evidence type="ECO:0000313" key="3">
    <source>
        <dbReference type="EMBL" id="BAY19912.1"/>
    </source>
</evidence>
<organism evidence="3 4">
    <name type="scientific">Anabaenopsis circularis NIES-21</name>
    <dbReference type="NCBI Taxonomy" id="1085406"/>
    <lineage>
        <taxon>Bacteria</taxon>
        <taxon>Bacillati</taxon>
        <taxon>Cyanobacteriota</taxon>
        <taxon>Cyanophyceae</taxon>
        <taxon>Nostocales</taxon>
        <taxon>Nodulariaceae</taxon>
        <taxon>Anabaenopsis</taxon>
    </lineage>
</organism>
<evidence type="ECO:0000259" key="2">
    <source>
        <dbReference type="Pfam" id="PF01551"/>
    </source>
</evidence>
<keyword evidence="1" id="KW-0732">Signal</keyword>
<dbReference type="InterPro" id="IPR016047">
    <property type="entry name" value="M23ase_b-sheet_dom"/>
</dbReference>
<dbReference type="Gene3D" id="2.70.70.10">
    <property type="entry name" value="Glucose Permease (Domain IIA)"/>
    <property type="match status" value="1"/>
</dbReference>
<dbReference type="CDD" id="cd12797">
    <property type="entry name" value="M23_peptidase"/>
    <property type="match status" value="1"/>
</dbReference>